<reference evidence="13 14" key="1">
    <citation type="journal article" date="2024" name="Proc. Natl. Acad. Sci. U.S.A.">
        <title>The genetic regulatory architecture and epigenomic basis for age-related changes in rattlesnake venom.</title>
        <authorList>
            <person name="Hogan M.P."/>
            <person name="Holding M.L."/>
            <person name="Nystrom G.S."/>
            <person name="Colston T.J."/>
            <person name="Bartlett D.A."/>
            <person name="Mason A.J."/>
            <person name="Ellsworth S.A."/>
            <person name="Rautsaw R.M."/>
            <person name="Lawrence K.C."/>
            <person name="Strickland J.L."/>
            <person name="He B."/>
            <person name="Fraser P."/>
            <person name="Margres M.J."/>
            <person name="Gilbert D.M."/>
            <person name="Gibbs H.L."/>
            <person name="Parkinson C.L."/>
            <person name="Rokyta D.R."/>
        </authorList>
    </citation>
    <scope>NUCLEOTIDE SEQUENCE [LARGE SCALE GENOMIC DNA]</scope>
    <source>
        <strain evidence="13">DRR0105</strain>
    </source>
</reference>
<dbReference type="Gene3D" id="1.10.287.3240">
    <property type="match status" value="1"/>
</dbReference>
<feature type="region of interest" description="Disordered" evidence="12">
    <location>
        <begin position="1"/>
        <end position="23"/>
    </location>
</feature>
<evidence type="ECO:0000313" key="13">
    <source>
        <dbReference type="EMBL" id="KAK9409820.1"/>
    </source>
</evidence>
<keyword evidence="4" id="KW-0813">Transport</keyword>
<evidence type="ECO:0000256" key="9">
    <source>
        <dbReference type="ARBA" id="ARBA00030340"/>
    </source>
</evidence>
<dbReference type="EMBL" id="JAOTOJ010000001">
    <property type="protein sequence ID" value="KAK9409820.1"/>
    <property type="molecule type" value="Genomic_DNA"/>
</dbReference>
<evidence type="ECO:0000256" key="1">
    <source>
        <dbReference type="ARBA" id="ARBA00005850"/>
    </source>
</evidence>
<organism evidence="13 14">
    <name type="scientific">Crotalus adamanteus</name>
    <name type="common">Eastern diamondback rattlesnake</name>
    <dbReference type="NCBI Taxonomy" id="8729"/>
    <lineage>
        <taxon>Eukaryota</taxon>
        <taxon>Metazoa</taxon>
        <taxon>Chordata</taxon>
        <taxon>Craniata</taxon>
        <taxon>Vertebrata</taxon>
        <taxon>Euteleostomi</taxon>
        <taxon>Lepidosauria</taxon>
        <taxon>Squamata</taxon>
        <taxon>Bifurcata</taxon>
        <taxon>Unidentata</taxon>
        <taxon>Episquamata</taxon>
        <taxon>Toxicofera</taxon>
        <taxon>Serpentes</taxon>
        <taxon>Colubroidea</taxon>
        <taxon>Viperidae</taxon>
        <taxon>Crotalinae</taxon>
        <taxon>Crotalus</taxon>
    </lineage>
</organism>
<proteinExistence type="inferred from homology"/>
<keyword evidence="6" id="KW-0406">Ion transport</keyword>
<dbReference type="FunFam" id="1.10.287.3240:FF:000001">
    <property type="entry name" value="V-type proton ATPase subunit D"/>
    <property type="match status" value="1"/>
</dbReference>
<evidence type="ECO:0000256" key="11">
    <source>
        <dbReference type="ARBA" id="ARBA00046558"/>
    </source>
</evidence>
<dbReference type="GO" id="GO:0046961">
    <property type="term" value="F:proton-transporting ATPase activity, rotational mechanism"/>
    <property type="evidence" value="ECO:0007669"/>
    <property type="project" value="InterPro"/>
</dbReference>
<dbReference type="NCBIfam" id="TIGR00309">
    <property type="entry name" value="V_ATPase_subD"/>
    <property type="match status" value="1"/>
</dbReference>
<accession>A0AAW1C5Z7</accession>
<dbReference type="AlphaFoldDB" id="A0AAW1C5Z7"/>
<keyword evidence="5" id="KW-0375">Hydrogen ion transport</keyword>
<evidence type="ECO:0000256" key="7">
    <source>
        <dbReference type="ARBA" id="ARBA00029434"/>
    </source>
</evidence>
<feature type="region of interest" description="Disordered" evidence="12">
    <location>
        <begin position="51"/>
        <end position="116"/>
    </location>
</feature>
<dbReference type="GO" id="GO:0033176">
    <property type="term" value="C:proton-transporting V-type ATPase complex"/>
    <property type="evidence" value="ECO:0007669"/>
    <property type="project" value="UniProtKB-ARBA"/>
</dbReference>
<comment type="subcellular location">
    <subcellularLocation>
        <location evidence="7">Cytoplasmic vesicle</location>
        <location evidence="7">Clathrin-coated vesicle membrane</location>
        <topology evidence="7">Peripheral membrane protein</topology>
    </subcellularLocation>
</comment>
<evidence type="ECO:0000256" key="3">
    <source>
        <dbReference type="ARBA" id="ARBA00013417"/>
    </source>
</evidence>
<dbReference type="PANTHER" id="PTHR11671">
    <property type="entry name" value="V-TYPE ATP SYNTHASE SUBUNIT D"/>
    <property type="match status" value="1"/>
</dbReference>
<name>A0AAW1C5Z7_CROAD</name>
<keyword evidence="14" id="KW-1185">Reference proteome</keyword>
<evidence type="ECO:0000256" key="12">
    <source>
        <dbReference type="SAM" id="MobiDB-lite"/>
    </source>
</evidence>
<evidence type="ECO:0000256" key="4">
    <source>
        <dbReference type="ARBA" id="ARBA00022448"/>
    </source>
</evidence>
<comment type="caution">
    <text evidence="13">The sequence shown here is derived from an EMBL/GenBank/DDBJ whole genome shotgun (WGS) entry which is preliminary data.</text>
</comment>
<comment type="function">
    <text evidence="10">Subunit of the V1 complex of vacuolar(H+)-ATPase (V-ATPase), a multisubunit enzyme composed of a peripheral complex (V1) that hydrolyzes ATP and a membrane integral complex (V0) that translocates protons. V-ATPase is responsible for acidifying and maintaining the pH of intracellular compartments and in some cell types, is targeted to the plasma membrane, where it is responsible for acidifying the extracellular environment. May play a role in cilium biogenesis through regulation of the transport and the localization of proteins to the cilium.</text>
</comment>
<evidence type="ECO:0000256" key="2">
    <source>
        <dbReference type="ARBA" id="ARBA00013354"/>
    </source>
</evidence>
<dbReference type="InterPro" id="IPR002699">
    <property type="entry name" value="V_ATPase_D"/>
</dbReference>
<evidence type="ECO:0000256" key="5">
    <source>
        <dbReference type="ARBA" id="ARBA00022781"/>
    </source>
</evidence>
<dbReference type="GO" id="GO:0030665">
    <property type="term" value="C:clathrin-coated vesicle membrane"/>
    <property type="evidence" value="ECO:0007669"/>
    <property type="project" value="UniProtKB-SubCell"/>
</dbReference>
<gene>
    <name evidence="13" type="ORF">NXF25_000995</name>
</gene>
<protein>
    <recommendedName>
        <fullName evidence="3">V-type proton ATPase subunit D</fullName>
    </recommendedName>
    <alternativeName>
        <fullName evidence="2">V-type proton ATPase subunit d</fullName>
    </alternativeName>
    <alternativeName>
        <fullName evidence="8 9">Vacuolar proton pump subunit D</fullName>
    </alternativeName>
</protein>
<feature type="region of interest" description="Disordered" evidence="12">
    <location>
        <begin position="463"/>
        <end position="487"/>
    </location>
</feature>
<comment type="similarity">
    <text evidence="1">Belongs to the V-ATPase D subunit family.</text>
</comment>
<comment type="subunit">
    <text evidence="11">V-ATPase is a heteromultimeric enzyme made up of two complexes: the ATP-hydrolytic V1 complex and the proton translocation V0 complex. The V1 complex consists of three catalytic AB heterodimers that form a heterohexamer, three peripheral stalks each consisting of EG heterodimers, one central rotor including subunits D and F, and the regulatory subunits C and H. The proton translocation complex V0 consists of the proton transport subunit a, a ring of proteolipid subunits c9c'', rotary subunit d, subunits e and f, and the accessory subunits ATP6AP1/Ac45 and ATP6AP2/PRR. Interacts with SNX10.</text>
</comment>
<sequence>MERRRGGSPFVTSFDGSRRARGGSAAEAHPAGIAWLLAVTLRGVFHTAALSVRSPGGGTHKASPSRGTTVAGTPRPPGPGLTCPLSKPRSQRLGPDSRFSVPPPTPKPHTAQPPSRLFLFGKPQEALWDTVPVKQAPTEIGSRNKIKRIRRSGSNLPPRSPQWLFCTLTCFRIKLYVSDEHRRADTAASRRAPGKGRGLAAVNRTGGLGALGNQRESRDRAGVSKGGSRYGGLGRSIDLGRMSGKDRIEVFPSRMAQTIMKARLKGAQTGRNLLKKKSDALTLRFRQILKKIIETKMLMGEVMREAAFSLAEAKFTAGDFSTTVIQNVNKAQVKIRAKKDNVAGVTLPVFEHYQEGGDSYELTGLARGGEQLAKLKRNYAKAVELLVELASLQTSFVTLDEAIKITNRRVNAIEHVIIPRIERTLSYIITELDEREREEFYRLKKIQEKKKVLKEKNEKLQELRKAAGEQEPANLLAEEKDEDLLFE</sequence>
<evidence type="ECO:0000256" key="6">
    <source>
        <dbReference type="ARBA" id="ARBA00023065"/>
    </source>
</evidence>
<dbReference type="Pfam" id="PF01813">
    <property type="entry name" value="ATP-synt_D"/>
    <property type="match status" value="1"/>
</dbReference>
<dbReference type="Proteomes" id="UP001474421">
    <property type="component" value="Unassembled WGS sequence"/>
</dbReference>
<evidence type="ECO:0000256" key="10">
    <source>
        <dbReference type="ARBA" id="ARBA00045802"/>
    </source>
</evidence>
<evidence type="ECO:0000313" key="14">
    <source>
        <dbReference type="Proteomes" id="UP001474421"/>
    </source>
</evidence>
<evidence type="ECO:0000256" key="8">
    <source>
        <dbReference type="ARBA" id="ARBA00030317"/>
    </source>
</evidence>
<feature type="region of interest" description="Disordered" evidence="12">
    <location>
        <begin position="187"/>
        <end position="228"/>
    </location>
</feature>